<dbReference type="InterPro" id="IPR036388">
    <property type="entry name" value="WH-like_DNA-bd_sf"/>
</dbReference>
<dbReference type="PANTHER" id="PTHR34294">
    <property type="entry name" value="TRANSCRIPTIONAL REGULATOR-RELATED"/>
    <property type="match status" value="1"/>
</dbReference>
<evidence type="ECO:0000256" key="4">
    <source>
        <dbReference type="ARBA" id="ARBA00023163"/>
    </source>
</evidence>
<feature type="domain" description="HTH crp-type" evidence="5">
    <location>
        <begin position="1"/>
        <end position="38"/>
    </location>
</feature>
<dbReference type="Proteomes" id="UP001500016">
    <property type="component" value="Unassembled WGS sequence"/>
</dbReference>
<gene>
    <name evidence="6" type="ORF">GCM10009801_24140</name>
</gene>
<keyword evidence="7" id="KW-1185">Reference proteome</keyword>
<dbReference type="PROSITE" id="PS51063">
    <property type="entry name" value="HTH_CRP_2"/>
    <property type="match status" value="1"/>
</dbReference>
<comment type="similarity">
    <text evidence="1">Belongs to the SorC transcriptional regulatory family.</text>
</comment>
<dbReference type="InterPro" id="IPR012318">
    <property type="entry name" value="HTH_CRP"/>
</dbReference>
<sequence>MTHHEIGALLGLSRVKVTRLLAEARRSGIVEIRIHSPSTPFGDLEAALAARFGLEQVWVAPSFADADRTYDAVGMAGAEALSALVPRATTVAVGLSSAVAATLPHVRPEPVPGLGFVPLAGSWGGVSRGISPHELVLRLGASFEAETYHLPAPILASSPEMGRALRADPGVRETLRRAAEADLLVAGVGGMTGSSGLLLDRLSDRERAELDGAGAVGDISGRFFGPDGTSVTGEVDERVVGLALTELTAIPQRVGISFGPQKAGALRAALRHGLVNMAVTDVETARALLQDEKESDDEAP</sequence>
<dbReference type="SUPFAM" id="SSF100950">
    <property type="entry name" value="NagB/RpiA/CoA transferase-like"/>
    <property type="match status" value="1"/>
</dbReference>
<dbReference type="InterPro" id="IPR007324">
    <property type="entry name" value="Sugar-bd_dom_put"/>
</dbReference>
<dbReference type="PANTHER" id="PTHR34294:SF1">
    <property type="entry name" value="TRANSCRIPTIONAL REGULATOR LSRR"/>
    <property type="match status" value="1"/>
</dbReference>
<name>A0ABN2VTF8_9ACTN</name>
<evidence type="ECO:0000259" key="5">
    <source>
        <dbReference type="PROSITE" id="PS51063"/>
    </source>
</evidence>
<dbReference type="Pfam" id="PF04198">
    <property type="entry name" value="Sugar-bind"/>
    <property type="match status" value="1"/>
</dbReference>
<dbReference type="Gene3D" id="1.10.10.10">
    <property type="entry name" value="Winged helix-like DNA-binding domain superfamily/Winged helix DNA-binding domain"/>
    <property type="match status" value="1"/>
</dbReference>
<keyword evidence="3" id="KW-0238">DNA-binding</keyword>
<dbReference type="InterPro" id="IPR037171">
    <property type="entry name" value="NagB/RpiA_transferase-like"/>
</dbReference>
<evidence type="ECO:0000256" key="2">
    <source>
        <dbReference type="ARBA" id="ARBA00023015"/>
    </source>
</evidence>
<reference evidence="6 7" key="1">
    <citation type="journal article" date="2019" name="Int. J. Syst. Evol. Microbiol.">
        <title>The Global Catalogue of Microorganisms (GCM) 10K type strain sequencing project: providing services to taxonomists for standard genome sequencing and annotation.</title>
        <authorList>
            <consortium name="The Broad Institute Genomics Platform"/>
            <consortium name="The Broad Institute Genome Sequencing Center for Infectious Disease"/>
            <person name="Wu L."/>
            <person name="Ma J."/>
        </authorList>
    </citation>
    <scope>NUCLEOTIDE SEQUENCE [LARGE SCALE GENOMIC DNA]</scope>
    <source>
        <strain evidence="6 7">JCM 15478</strain>
    </source>
</reference>
<dbReference type="Pfam" id="PF00325">
    <property type="entry name" value="Crp"/>
    <property type="match status" value="1"/>
</dbReference>
<dbReference type="EMBL" id="BAAAPE010000007">
    <property type="protein sequence ID" value="GAA2071956.1"/>
    <property type="molecule type" value="Genomic_DNA"/>
</dbReference>
<proteinExistence type="inferred from homology"/>
<dbReference type="InterPro" id="IPR051054">
    <property type="entry name" value="SorC_transcr_regulators"/>
</dbReference>
<keyword evidence="2" id="KW-0805">Transcription regulation</keyword>
<evidence type="ECO:0000256" key="3">
    <source>
        <dbReference type="ARBA" id="ARBA00023125"/>
    </source>
</evidence>
<protein>
    <submittedName>
        <fullName evidence="6">Sugar-binding transcriptional regulator</fullName>
    </submittedName>
</protein>
<evidence type="ECO:0000313" key="6">
    <source>
        <dbReference type="EMBL" id="GAA2071956.1"/>
    </source>
</evidence>
<evidence type="ECO:0000313" key="7">
    <source>
        <dbReference type="Proteomes" id="UP001500016"/>
    </source>
</evidence>
<dbReference type="Gene3D" id="3.40.50.1360">
    <property type="match status" value="1"/>
</dbReference>
<comment type="caution">
    <text evidence="6">The sequence shown here is derived from an EMBL/GenBank/DDBJ whole genome shotgun (WGS) entry which is preliminary data.</text>
</comment>
<dbReference type="RefSeq" id="WP_344527030.1">
    <property type="nucleotide sequence ID" value="NZ_BAAAPE010000007.1"/>
</dbReference>
<keyword evidence="4" id="KW-0804">Transcription</keyword>
<organism evidence="6 7">
    <name type="scientific">Streptomyces albiaxialis</name>
    <dbReference type="NCBI Taxonomy" id="329523"/>
    <lineage>
        <taxon>Bacteria</taxon>
        <taxon>Bacillati</taxon>
        <taxon>Actinomycetota</taxon>
        <taxon>Actinomycetes</taxon>
        <taxon>Kitasatosporales</taxon>
        <taxon>Streptomycetaceae</taxon>
        <taxon>Streptomyces</taxon>
    </lineage>
</organism>
<accession>A0ABN2VTF8</accession>
<evidence type="ECO:0000256" key="1">
    <source>
        <dbReference type="ARBA" id="ARBA00010466"/>
    </source>
</evidence>